<gene>
    <name evidence="1" type="ORF">AC625_14430</name>
</gene>
<comment type="caution">
    <text evidence="1">The sequence shown here is derived from an EMBL/GenBank/DDBJ whole genome shotgun (WGS) entry which is preliminary data.</text>
</comment>
<dbReference type="EMBL" id="LFZW01000001">
    <property type="protein sequence ID" value="KMY50554.1"/>
    <property type="molecule type" value="Genomic_DNA"/>
</dbReference>
<dbReference type="RefSeq" id="WP_049681907.1">
    <property type="nucleotide sequence ID" value="NZ_LFZW01000001.1"/>
</dbReference>
<dbReference type="PATRIC" id="fig|1679170.3.peg.3293"/>
<dbReference type="STRING" id="1679170.AC625_14430"/>
<keyword evidence="2" id="KW-1185">Reference proteome</keyword>
<accession>A0A0K9GV39</accession>
<protein>
    <submittedName>
        <fullName evidence="1">Uncharacterized protein</fullName>
    </submittedName>
</protein>
<sequence>MKSIGIRVEPSEIYYTIVESDENSNFNFVNQKLVLPKAFNNDIPKQLSFVRTTLFSIICEYDIKYAGLKTTEGSALQPSVFRMNVEGVIQELFADSTIQKYFTGTYTSVASRLKTTSTIIKDNCNGVSNILGINEWGKIKTKHRECILAALASINFNIEVNMDV</sequence>
<dbReference type="OrthoDB" id="7605362at2"/>
<evidence type="ECO:0000313" key="1">
    <source>
        <dbReference type="EMBL" id="KMY50554.1"/>
    </source>
</evidence>
<reference evidence="2" key="1">
    <citation type="submission" date="2015-07" db="EMBL/GenBank/DDBJ databases">
        <title>Genome sequencing project for genomic taxonomy and phylogenomics of Bacillus-like bacteria.</title>
        <authorList>
            <person name="Liu B."/>
            <person name="Wang J."/>
            <person name="Zhu Y."/>
            <person name="Liu G."/>
            <person name="Chen Q."/>
            <person name="Chen Z."/>
            <person name="Lan J."/>
            <person name="Che J."/>
            <person name="Ge C."/>
            <person name="Shi H."/>
            <person name="Pan Z."/>
            <person name="Liu X."/>
        </authorList>
    </citation>
    <scope>NUCLEOTIDE SEQUENCE [LARGE SCALE GENOMIC DNA]</scope>
    <source>
        <strain evidence="2">FJAT-27997</strain>
    </source>
</reference>
<name>A0A0K9GV39_9BACI</name>
<evidence type="ECO:0000313" key="2">
    <source>
        <dbReference type="Proteomes" id="UP000037146"/>
    </source>
</evidence>
<organism evidence="1 2">
    <name type="scientific">Peribacillus loiseleuriae</name>
    <dbReference type="NCBI Taxonomy" id="1679170"/>
    <lineage>
        <taxon>Bacteria</taxon>
        <taxon>Bacillati</taxon>
        <taxon>Bacillota</taxon>
        <taxon>Bacilli</taxon>
        <taxon>Bacillales</taxon>
        <taxon>Bacillaceae</taxon>
        <taxon>Peribacillus</taxon>
    </lineage>
</organism>
<dbReference type="AlphaFoldDB" id="A0A0K9GV39"/>
<proteinExistence type="predicted"/>
<dbReference type="Proteomes" id="UP000037146">
    <property type="component" value="Unassembled WGS sequence"/>
</dbReference>